<sequence length="261" mass="28533">MFSLVAVSAELAEQLVAIETDGEDAVHQARIRVRRLRSILRVYRAAFESDAALDMRTRLKTLGDRLGTVRDLEVKAATLEDLLEAGDPPELVDAVTAEARETRAEHDAALASLLRFLHGATVRALLADLQMFAAEPPLSRKGRENPGRVTTRGLQKAVERVHRERGDTLEERHATRKAARKVRYAADAVADDLGREAVRLSSAAKAVQDALGDNRDDLLLAHELRERGHIGLAMRCERRAAEALDGLDGKLAAIAFEGANA</sequence>
<dbReference type="PANTHER" id="PTHR39339:SF1">
    <property type="entry name" value="CHAD DOMAIN-CONTAINING PROTEIN"/>
    <property type="match status" value="1"/>
</dbReference>
<dbReference type="PROSITE" id="PS51708">
    <property type="entry name" value="CHAD"/>
    <property type="match status" value="1"/>
</dbReference>
<dbReference type="Proteomes" id="UP000515511">
    <property type="component" value="Chromosome"/>
</dbReference>
<dbReference type="PANTHER" id="PTHR39339">
    <property type="entry name" value="SLR1444 PROTEIN"/>
    <property type="match status" value="1"/>
</dbReference>
<dbReference type="KEGG" id="lse:F1C12_04730"/>
<evidence type="ECO:0000259" key="1">
    <source>
        <dbReference type="PROSITE" id="PS51708"/>
    </source>
</evidence>
<dbReference type="AlphaFoldDB" id="A0A7G6Y7N5"/>
<dbReference type="Gene3D" id="1.40.20.10">
    <property type="entry name" value="CHAD domain"/>
    <property type="match status" value="1"/>
</dbReference>
<dbReference type="RefSeq" id="WP_185277662.1">
    <property type="nucleotide sequence ID" value="NZ_CP043641.1"/>
</dbReference>
<accession>A0A7G6Y7N5</accession>
<proteinExistence type="predicted"/>
<feature type="domain" description="CHAD" evidence="1">
    <location>
        <begin position="1"/>
        <end position="256"/>
    </location>
</feature>
<reference evidence="3" key="1">
    <citation type="submission" date="2019-09" db="EMBL/GenBank/DDBJ databases">
        <title>Antimicrobial potential of Antarctic Bacteria.</title>
        <authorList>
            <person name="Benaud N."/>
            <person name="Edwards R.J."/>
            <person name="Ferrari B.C."/>
        </authorList>
    </citation>
    <scope>NUCLEOTIDE SEQUENCE [LARGE SCALE GENOMIC DNA]</scope>
    <source>
        <strain evidence="3">INR9</strain>
    </source>
</reference>
<protein>
    <submittedName>
        <fullName evidence="2">CHAD domain-containing protein</fullName>
    </submittedName>
</protein>
<dbReference type="Pfam" id="PF05235">
    <property type="entry name" value="CHAD"/>
    <property type="match status" value="1"/>
</dbReference>
<evidence type="ECO:0000313" key="2">
    <source>
        <dbReference type="EMBL" id="QNE34500.1"/>
    </source>
</evidence>
<dbReference type="InterPro" id="IPR007899">
    <property type="entry name" value="CHAD_dom"/>
</dbReference>
<dbReference type="EMBL" id="CP043641">
    <property type="protein sequence ID" value="QNE34500.1"/>
    <property type="molecule type" value="Genomic_DNA"/>
</dbReference>
<name>A0A7G6Y7N5_9MICO</name>
<dbReference type="SMART" id="SM00880">
    <property type="entry name" value="CHAD"/>
    <property type="match status" value="1"/>
</dbReference>
<evidence type="ECO:0000313" key="3">
    <source>
        <dbReference type="Proteomes" id="UP000515511"/>
    </source>
</evidence>
<dbReference type="InterPro" id="IPR038186">
    <property type="entry name" value="CHAD_dom_sf"/>
</dbReference>
<gene>
    <name evidence="2" type="ORF">F1C12_04730</name>
</gene>
<organism evidence="2 3">
    <name type="scientific">Leifsonia shinshuensis</name>
    <dbReference type="NCBI Taxonomy" id="150026"/>
    <lineage>
        <taxon>Bacteria</taxon>
        <taxon>Bacillati</taxon>
        <taxon>Actinomycetota</taxon>
        <taxon>Actinomycetes</taxon>
        <taxon>Micrococcales</taxon>
        <taxon>Microbacteriaceae</taxon>
        <taxon>Leifsonia</taxon>
    </lineage>
</organism>